<dbReference type="RefSeq" id="WP_208349353.1">
    <property type="nucleotide sequence ID" value="NZ_JAALHA020000007.1"/>
</dbReference>
<comment type="caution">
    <text evidence="4">The sequence shown here is derived from an EMBL/GenBank/DDBJ whole genome shotgun (WGS) entry which is preliminary data.</text>
</comment>
<feature type="region of interest" description="Disordered" evidence="1">
    <location>
        <begin position="908"/>
        <end position="934"/>
    </location>
</feature>
<protein>
    <submittedName>
        <fullName evidence="4">LodA/GoxA family CTQ-dependent oxidase</fullName>
    </submittedName>
</protein>
<dbReference type="Proteomes" id="UP000667802">
    <property type="component" value="Unassembled WGS sequence"/>
</dbReference>
<dbReference type="InterPro" id="IPR041173">
    <property type="entry name" value="LodA_C"/>
</dbReference>
<organism evidence="4 5">
    <name type="scientific">Aetokthonos hydrillicola Thurmond2011</name>
    <dbReference type="NCBI Taxonomy" id="2712845"/>
    <lineage>
        <taxon>Bacteria</taxon>
        <taxon>Bacillati</taxon>
        <taxon>Cyanobacteriota</taxon>
        <taxon>Cyanophyceae</taxon>
        <taxon>Nostocales</taxon>
        <taxon>Hapalosiphonaceae</taxon>
        <taxon>Aetokthonos</taxon>
    </lineage>
</organism>
<name>A0AAP5M5N8_9CYAN</name>
<evidence type="ECO:0000313" key="4">
    <source>
        <dbReference type="EMBL" id="MDR9896121.1"/>
    </source>
</evidence>
<dbReference type="AlphaFoldDB" id="A0AAP5M5N8"/>
<feature type="compositionally biased region" description="Basic and acidic residues" evidence="1">
    <location>
        <begin position="925"/>
        <end position="934"/>
    </location>
</feature>
<evidence type="ECO:0000313" key="5">
    <source>
        <dbReference type="Proteomes" id="UP000667802"/>
    </source>
</evidence>
<gene>
    <name evidence="4" type="ORF">G7B40_016345</name>
</gene>
<dbReference type="EMBL" id="JAALHA020000007">
    <property type="protein sequence ID" value="MDR9896121.1"/>
    <property type="molecule type" value="Genomic_DNA"/>
</dbReference>
<evidence type="ECO:0000259" key="3">
    <source>
        <dbReference type="Pfam" id="PF18417"/>
    </source>
</evidence>
<dbReference type="Pfam" id="PF17990">
    <property type="entry name" value="LodA_N"/>
    <property type="match status" value="1"/>
</dbReference>
<dbReference type="Pfam" id="PF18417">
    <property type="entry name" value="LodA_C"/>
    <property type="match status" value="1"/>
</dbReference>
<feature type="domain" description="L-Lysine epsilon oxidase N-terminal" evidence="2">
    <location>
        <begin position="18"/>
        <end position="280"/>
    </location>
</feature>
<feature type="domain" description="L-lysine epsilon oxidase C-terminal" evidence="3">
    <location>
        <begin position="646"/>
        <end position="821"/>
    </location>
</feature>
<proteinExistence type="predicted"/>
<evidence type="ECO:0000256" key="1">
    <source>
        <dbReference type="SAM" id="MobiDB-lite"/>
    </source>
</evidence>
<reference evidence="5" key="1">
    <citation type="journal article" date="2021" name="Science">
        <title>Hunting the eagle killer: A cyanobacterial neurotoxin causes vacuolar myelinopathy.</title>
        <authorList>
            <person name="Breinlinger S."/>
            <person name="Phillips T.J."/>
            <person name="Haram B.N."/>
            <person name="Mares J."/>
            <person name="Martinez Yerena J.A."/>
            <person name="Hrouzek P."/>
            <person name="Sobotka R."/>
            <person name="Henderson W.M."/>
            <person name="Schmieder P."/>
            <person name="Williams S.M."/>
            <person name="Lauderdale J.D."/>
            <person name="Wilde H.D."/>
            <person name="Gerrin W."/>
            <person name="Kust A."/>
            <person name="Washington J.W."/>
            <person name="Wagner C."/>
            <person name="Geier B."/>
            <person name="Liebeke M."/>
            <person name="Enke H."/>
            <person name="Niedermeyer T.H.J."/>
            <person name="Wilde S.B."/>
        </authorList>
    </citation>
    <scope>NUCLEOTIDE SEQUENCE [LARGE SCALE GENOMIC DNA]</scope>
    <source>
        <strain evidence="5">Thurmond2011</strain>
    </source>
</reference>
<sequence length="934" mass="107457">MSVNKSTDKQAVPTYRIHPGIGIARLGDSPTEFCISPEKPAALPIDCDALGNPLSSPDGKPEVTITKFKDNKGRIKRQAARFHLYVYDNDSPEGRPLKLGDKIQGGGNEGILVDIEWRVYLANKKAVWYEFDARKGEHGYASDHPRRNANLTESEARQQLIIDPGGQVVNVRDRRQASFSRDNNDVYAPTFPPELLPHSIDTLGEIKTDNAGRLLVLGGHGNSGTTKRGLGHPRIDTYANNDGWFDDTSDGVVMARLVMYSPEVDRQRFIDVEYPAWVVVGYPAYVPEILDIITAEDVVYDLAIREFAYRTDIYGKAGTFNHPQEIDTNDPGALMHWKRSRLTWNSQYKPWFYRDVWPILFRADEFTNLTNVLQQSNFPHNQSERGNIDPEKLSIPPQILHNALKRKQQELLEKHRSGELLVESLELQFHLWDEKLKKESHDFSHGFVHTIAKSEKYWQQIQSIAAKFVAAIESLAQQIYADEGLGQDPVQYLHSWQELYTQVQAESEESDLKRDYETATQNLKDEVNELLVNVMSDRMDADRGDKANVGGVKKLIQTLARRPSQEEEEKPDSVKHLVDLSQRLQEFRTGKLLTDYFKQVQENCTYDRFRNQRMFLYDVMRQPDEENRFRLGGAPKNRTFNLPLMPLLAGDNPLTNVTPSKFLRLTDYQLYILRQWAHGKFYNEIDEGWIKPDQIDVFQPYKYWINKTGRDLDRGVLMNVLGGAFCPGGEVGWLIRNASVYKEPYRLKADPDFFNFPQTAAQANYRGVPAQDYTSSVDINLSQDSNFERGLQPGDFTKQMALPWQADFNECSTQPINITYEDWNLLLSNSENAPLLKRDQQVWDTLWWPAHRPLQANEVVGFDEQNNRPQYQYLNWSRGIPQTNAGDLKMVTEWSRLGFIIRNPYLPESELDQPSPDTKYISVERTPEDVEHEQ</sequence>
<keyword evidence="5" id="KW-1185">Reference proteome</keyword>
<accession>A0AAP5M5N8</accession>
<evidence type="ECO:0000259" key="2">
    <source>
        <dbReference type="Pfam" id="PF17990"/>
    </source>
</evidence>
<dbReference type="InterPro" id="IPR041168">
    <property type="entry name" value="LodA_N"/>
</dbReference>